<evidence type="ECO:0000313" key="1">
    <source>
        <dbReference type="EMBL" id="GAI84944.1"/>
    </source>
</evidence>
<proteinExistence type="predicted"/>
<gene>
    <name evidence="1" type="ORF">S12H4_14916</name>
</gene>
<protein>
    <recommendedName>
        <fullName evidence="2">Carboxylesterase type B domain-containing protein</fullName>
    </recommendedName>
</protein>
<name>X1TY25_9ZZZZ</name>
<comment type="caution">
    <text evidence="1">The sequence shown here is derived from an EMBL/GenBank/DDBJ whole genome shotgun (WGS) entry which is preliminary data.</text>
</comment>
<dbReference type="AlphaFoldDB" id="X1TY25"/>
<dbReference type="EMBL" id="BARW01007135">
    <property type="protein sequence ID" value="GAI84944.1"/>
    <property type="molecule type" value="Genomic_DNA"/>
</dbReference>
<dbReference type="InterPro" id="IPR029058">
    <property type="entry name" value="AB_hydrolase_fold"/>
</dbReference>
<organism evidence="1">
    <name type="scientific">marine sediment metagenome</name>
    <dbReference type="NCBI Taxonomy" id="412755"/>
    <lineage>
        <taxon>unclassified sequences</taxon>
        <taxon>metagenomes</taxon>
        <taxon>ecological metagenomes</taxon>
    </lineage>
</organism>
<evidence type="ECO:0008006" key="2">
    <source>
        <dbReference type="Google" id="ProtNLM"/>
    </source>
</evidence>
<dbReference type="Gene3D" id="3.40.50.1820">
    <property type="entry name" value="alpha/beta hydrolase"/>
    <property type="match status" value="1"/>
</dbReference>
<reference evidence="1" key="1">
    <citation type="journal article" date="2014" name="Front. Microbiol.">
        <title>High frequency of phylogenetically diverse reductive dehalogenase-homologous genes in deep subseafloor sedimentary metagenomes.</title>
        <authorList>
            <person name="Kawai M."/>
            <person name="Futagami T."/>
            <person name="Toyoda A."/>
            <person name="Takaki Y."/>
            <person name="Nishi S."/>
            <person name="Hori S."/>
            <person name="Arai W."/>
            <person name="Tsubouchi T."/>
            <person name="Morono Y."/>
            <person name="Uchiyama I."/>
            <person name="Ito T."/>
            <person name="Fujiyama A."/>
            <person name="Inagaki F."/>
            <person name="Takami H."/>
        </authorList>
    </citation>
    <scope>NUCLEOTIDE SEQUENCE</scope>
    <source>
        <strain evidence="1">Expedition CK06-06</strain>
    </source>
</reference>
<accession>X1TY25</accession>
<sequence length="87" mass="9826">MQWNQVNAVQQTDPLIYDGYAGAFASFFQTGDPNAHKLTNSSQPGVPESRQTNEEFVIEADGFENVPTNMLKKRCDFWRSVADEIPE</sequence>